<evidence type="ECO:0000256" key="1">
    <source>
        <dbReference type="HAMAP-Rule" id="MF_01134"/>
    </source>
</evidence>
<evidence type="ECO:0000313" key="2">
    <source>
        <dbReference type="EMBL" id="AKG91545.1"/>
    </source>
</evidence>
<dbReference type="InParanoid" id="A0A0F7IDL1"/>
<dbReference type="GeneID" id="24803714"/>
<protein>
    <recommendedName>
        <fullName evidence="1">Acetyl-CoA decarbonylase/synthase complex subunit epsilon</fullName>
        <shortName evidence="1">ACDS complex subunit epsilon</shortName>
    </recommendedName>
    <alternativeName>
        <fullName evidence="1">ACDS complex carbon monoxide dehydrogenase subunit epsilon</fullName>
        <shortName evidence="1">ACDS CODH subunit epsilon</shortName>
    </alternativeName>
</protein>
<dbReference type="RefSeq" id="WP_048095236.1">
    <property type="nucleotide sequence ID" value="NZ_CP011267.1"/>
</dbReference>
<dbReference type="InterPro" id="IPR003704">
    <property type="entry name" value="CdhB"/>
</dbReference>
<comment type="similarity">
    <text evidence="1">Belongs to the CdhB family.</text>
</comment>
<dbReference type="PIRSF" id="PIRSF006035">
    <property type="entry name" value="CO_dh_b_ACDS_e"/>
    <property type="match status" value="1"/>
</dbReference>
<dbReference type="Pfam" id="PF02552">
    <property type="entry name" value="CO_dh"/>
    <property type="match status" value="1"/>
</dbReference>
<dbReference type="AlphaFoldDB" id="A0A0F7IDL1"/>
<dbReference type="OrthoDB" id="120588at2157"/>
<dbReference type="FunCoup" id="A0A0F7IDL1">
    <property type="interactions" value="58"/>
</dbReference>
<dbReference type="HAMAP" id="MF_01134">
    <property type="entry name" value="CdhB"/>
    <property type="match status" value="1"/>
</dbReference>
<sequence>MAVKKEEKYPVARRYQVADIQVSRDATPVKPSVVVNLVKKAKHPVLVTGGKLLKEEKLVEYAVKFYEKGIPIIATGGSSKPLIERGVKPQSIVFPLHYVTQFMLDEEWQGFDGKGNYDVVLYLGFLPYYLSRMLSALKHFSKITTISLDEFYQPHAKFSFTNLTANKEMHYQMLEEVLNGL</sequence>
<dbReference type="GO" id="GO:0019385">
    <property type="term" value="P:methanogenesis, from acetate"/>
    <property type="evidence" value="ECO:0007669"/>
    <property type="project" value="InterPro"/>
</dbReference>
<dbReference type="Gene3D" id="3.40.50.1220">
    <property type="entry name" value="TPP-binding domain"/>
    <property type="match status" value="1"/>
</dbReference>
<proteinExistence type="inferred from homology"/>
<dbReference type="STRING" id="113653.GAH_01140"/>
<dbReference type="EMBL" id="CP011267">
    <property type="protein sequence ID" value="AKG91545.1"/>
    <property type="molecule type" value="Genomic_DNA"/>
</dbReference>
<dbReference type="SUPFAM" id="SSF52467">
    <property type="entry name" value="DHS-like NAD/FAD-binding domain"/>
    <property type="match status" value="1"/>
</dbReference>
<organism evidence="2 3">
    <name type="scientific">Geoglobus ahangari</name>
    <dbReference type="NCBI Taxonomy" id="113653"/>
    <lineage>
        <taxon>Archaea</taxon>
        <taxon>Methanobacteriati</taxon>
        <taxon>Methanobacteriota</taxon>
        <taxon>Archaeoglobi</taxon>
        <taxon>Archaeoglobales</taxon>
        <taxon>Archaeoglobaceae</taxon>
        <taxon>Geoglobus</taxon>
    </lineage>
</organism>
<accession>A0A0F7IDL1</accession>
<dbReference type="PATRIC" id="fig|113653.22.peg.1134"/>
<evidence type="ECO:0000313" key="3">
    <source>
        <dbReference type="Proteomes" id="UP000034723"/>
    </source>
</evidence>
<dbReference type="KEGG" id="gah:GAH_01140"/>
<name>A0A0F7IDL1_9EURY</name>
<keyword evidence="3" id="KW-1185">Reference proteome</keyword>
<reference evidence="2 3" key="1">
    <citation type="submission" date="2015-04" db="EMBL/GenBank/DDBJ databases">
        <title>The complete genome sequence of the hyperthermophilic, obligate iron-reducing archaeon Geoglobus ahangari strain 234T.</title>
        <authorList>
            <person name="Manzella M.P."/>
            <person name="Holmes D.E."/>
            <person name="Rocheleau J.M."/>
            <person name="Chung A."/>
            <person name="Reguera G."/>
            <person name="Kashefi K."/>
        </authorList>
    </citation>
    <scope>NUCLEOTIDE SEQUENCE [LARGE SCALE GENOMIC DNA]</scope>
    <source>
        <strain evidence="2 3">234</strain>
    </source>
</reference>
<comment type="function">
    <text evidence="1">Part of a complex that catalyzes the reversible cleavage of acetyl-CoA, allowing autotrophic growth from CO(2). The alpha-epsilon subcomponent functions as a carbon monoxide dehydrogenase. The precise role of the epsilon subunit is unclear; it may have a stabilizing role within the alpha(2)epsilon(2) component and/or be involved in electron transfer to FAD during a potential FAD-mediated CO oxidation.</text>
</comment>
<dbReference type="InterPro" id="IPR029035">
    <property type="entry name" value="DHS-like_NAD/FAD-binding_dom"/>
</dbReference>
<dbReference type="Proteomes" id="UP000034723">
    <property type="component" value="Chromosome"/>
</dbReference>
<comment type="subunit">
    <text evidence="1">Heterotetramer of two alpha and two epsilon subunits. The ACDS complex is made up of alpha, epsilon, beta, gamma and delta subunits with a probable stoichiometry of (alpha(2)epsilon(2))(4)-beta(8)-(gamma(1)delta(1))(8).</text>
</comment>
<dbReference type="HOGENOM" id="CLU_123700_0_0_2"/>
<dbReference type="NCBIfam" id="TIGR00315">
    <property type="entry name" value="cdhB"/>
    <property type="match status" value="1"/>
</dbReference>
<gene>
    <name evidence="1" type="primary">cdhB</name>
    <name evidence="2" type="ORF">GAH_01140</name>
</gene>